<dbReference type="InParanoid" id="W3XMZ6"/>
<feature type="repeat" description="TPR" evidence="3">
    <location>
        <begin position="371"/>
        <end position="404"/>
    </location>
</feature>
<dbReference type="FunCoup" id="W3XMZ6">
    <property type="interactions" value="1069"/>
</dbReference>
<dbReference type="InterPro" id="IPR011990">
    <property type="entry name" value="TPR-like_helical_dom_sf"/>
</dbReference>
<dbReference type="GeneID" id="19265723"/>
<dbReference type="HOGENOM" id="CLU_006686_0_0_1"/>
<dbReference type="PROSITE" id="PS50005">
    <property type="entry name" value="TPR"/>
    <property type="match status" value="2"/>
</dbReference>
<reference evidence="6" key="1">
    <citation type="journal article" date="2015" name="BMC Genomics">
        <title>Genomic and transcriptomic analysis of the endophytic fungus Pestalotiopsis fici reveals its lifestyle and high potential for synthesis of natural products.</title>
        <authorList>
            <person name="Wang X."/>
            <person name="Zhang X."/>
            <person name="Liu L."/>
            <person name="Xiang M."/>
            <person name="Wang W."/>
            <person name="Sun X."/>
            <person name="Che Y."/>
            <person name="Guo L."/>
            <person name="Liu G."/>
            <person name="Guo L."/>
            <person name="Wang C."/>
            <person name="Yin W.B."/>
            <person name="Stadler M."/>
            <person name="Zhang X."/>
            <person name="Liu X."/>
        </authorList>
    </citation>
    <scope>NUCLEOTIDE SEQUENCE [LARGE SCALE GENOMIC DNA]</scope>
    <source>
        <strain evidence="6">W106-1 / CGMCC3.15140</strain>
    </source>
</reference>
<dbReference type="FunFam" id="1.25.40.1040:FF:000003">
    <property type="entry name" value="N-terminal acetyltransferase A, auxiliary subunit"/>
    <property type="match status" value="1"/>
</dbReference>
<dbReference type="OMA" id="MEMRADY"/>
<dbReference type="Pfam" id="PF13414">
    <property type="entry name" value="TPR_11"/>
    <property type="match status" value="1"/>
</dbReference>
<keyword evidence="6" id="KW-1185">Reference proteome</keyword>
<dbReference type="FunFam" id="1.25.40.1010:FF:000002">
    <property type="entry name" value="N-terminal acetyltransferase catalytic subunit (NAT1)"/>
    <property type="match status" value="1"/>
</dbReference>
<organism evidence="5 6">
    <name type="scientific">Pestalotiopsis fici (strain W106-1 / CGMCC3.15140)</name>
    <dbReference type="NCBI Taxonomy" id="1229662"/>
    <lineage>
        <taxon>Eukaryota</taxon>
        <taxon>Fungi</taxon>
        <taxon>Dikarya</taxon>
        <taxon>Ascomycota</taxon>
        <taxon>Pezizomycotina</taxon>
        <taxon>Sordariomycetes</taxon>
        <taxon>Xylariomycetidae</taxon>
        <taxon>Amphisphaeriales</taxon>
        <taxon>Sporocadaceae</taxon>
        <taxon>Pestalotiopsis</taxon>
    </lineage>
</organism>
<dbReference type="OrthoDB" id="10263032at2759"/>
<name>W3XMZ6_PESFW</name>
<feature type="compositionally biased region" description="Basic and acidic residues" evidence="4">
    <location>
        <begin position="603"/>
        <end position="632"/>
    </location>
</feature>
<dbReference type="SMART" id="SM00028">
    <property type="entry name" value="TPR"/>
    <property type="match status" value="5"/>
</dbReference>
<dbReference type="RefSeq" id="XP_007827482.1">
    <property type="nucleotide sequence ID" value="XM_007829291.1"/>
</dbReference>
<dbReference type="KEGG" id="pfy:PFICI_00710"/>
<feature type="region of interest" description="Disordered" evidence="4">
    <location>
        <begin position="587"/>
        <end position="637"/>
    </location>
</feature>
<dbReference type="EMBL" id="KI912109">
    <property type="protein sequence ID" value="ETS86882.1"/>
    <property type="molecule type" value="Genomic_DNA"/>
</dbReference>
<dbReference type="InterPro" id="IPR019734">
    <property type="entry name" value="TPR_rpt"/>
</dbReference>
<dbReference type="Pfam" id="PF13432">
    <property type="entry name" value="TPR_16"/>
    <property type="match status" value="1"/>
</dbReference>
<dbReference type="Proteomes" id="UP000030651">
    <property type="component" value="Unassembled WGS sequence"/>
</dbReference>
<dbReference type="GO" id="GO:0010698">
    <property type="term" value="F:acetyltransferase activator activity"/>
    <property type="evidence" value="ECO:0007669"/>
    <property type="project" value="EnsemblFungi"/>
</dbReference>
<dbReference type="SUPFAM" id="SSF48452">
    <property type="entry name" value="TPR-like"/>
    <property type="match status" value="2"/>
</dbReference>
<dbReference type="PIRSF" id="PIRSF000422">
    <property type="entry name" value="N-terminal-AcTrfase-A_aux_su"/>
    <property type="match status" value="1"/>
</dbReference>
<dbReference type="PANTHER" id="PTHR22767">
    <property type="entry name" value="N-TERMINAL ACETYLTRANSFERASE-RELATED"/>
    <property type="match status" value="1"/>
</dbReference>
<gene>
    <name evidence="5" type="ORF">PFICI_00710</name>
</gene>
<dbReference type="AlphaFoldDB" id="W3XMZ6"/>
<evidence type="ECO:0000256" key="2">
    <source>
        <dbReference type="ARBA" id="ARBA00022803"/>
    </source>
</evidence>
<dbReference type="PANTHER" id="PTHR22767:SF2">
    <property type="entry name" value="N(ALPHA)-ACETYLTRANSFERASE 15_16, ISOFORM A"/>
    <property type="match status" value="1"/>
</dbReference>
<dbReference type="GO" id="GO:0031415">
    <property type="term" value="C:NatA complex"/>
    <property type="evidence" value="ECO:0007669"/>
    <property type="project" value="EnsemblFungi"/>
</dbReference>
<keyword evidence="1" id="KW-0677">Repeat</keyword>
<accession>W3XMZ6</accession>
<feature type="repeat" description="TPR" evidence="3">
    <location>
        <begin position="77"/>
        <end position="110"/>
    </location>
</feature>
<evidence type="ECO:0008006" key="7">
    <source>
        <dbReference type="Google" id="ProtNLM"/>
    </source>
</evidence>
<sequence>MPQPLSSKENALFRQVIRFYEDKQYKRGLKAAEQILKKNPKHGDTMAMKALIMNQQGKTDEAFALGKEALMADMKSHICWHVYGLLYRSQKNFEEAIKAYKSALKLEPESVQIQRDLAFLQVQMRDYQGYIQSRSSMLQARPQLRQNWTALAVAHHLAGELEQAEKILTTYEESLKSPPSKTDYENSEAVMYKNTLIAERGDYERALEHLKTIAKHNLDRLAVMELRAEYLKKLGKKEEAVQAYRSLLDRNSEHPDYYIGLIEVSDIPADDQKAKKAIYDEYAEKYPRSDAAKRLPLDFLTGDIFREAAKSYLNLMLDKGVPSTFANLKHLYADSSKKETLGSLAVEYFESKKSEGGAEANGDALKGEGAALYYLAQHYNYHLSRDLEKALEYVNKGIELAPKNVEFHMTKARIYKHYGNTQKAAETMDEARNLDLKDRYINTKAAKYQLRSDNTEKALELMGMFTRPDSTAGPLSDLLDMQCVWYMTEDGEAHVRKGNIGLALKRFHAVYGFFDVWVEDQFDFHSFSLRKGQIRAYVDMIRWEDHVREHPFYTRAALAAVNLYISMYDSKSLPNGVNGGDAANGADAAERKKAAQKAKKAAQKAEREAAERAAKQDPNKPKKANEEPKKVDEDPDGVQLAATEDPLAEATKFLVHLLQYSPKLIDAQIAGFEVYVRREKYLLALRCLKQALALDPEHPKVHEQLVYFRHILNTKLSSLPHKTQEVVKAEFDVLDASTDLKKYNDEFEAKHKDSAPHVIAAIKAKKHLGEDQAKVEKELTEVISISGVDFEAAQEVLGLLRSWRSKEVDGFKKQAAQKWPEVTAFA</sequence>
<evidence type="ECO:0000313" key="5">
    <source>
        <dbReference type="EMBL" id="ETS86882.1"/>
    </source>
</evidence>
<evidence type="ECO:0000313" key="6">
    <source>
        <dbReference type="Proteomes" id="UP000030651"/>
    </source>
</evidence>
<dbReference type="InterPro" id="IPR021183">
    <property type="entry name" value="NatA_aux_su"/>
</dbReference>
<protein>
    <recommendedName>
        <fullName evidence="7">N-alpha-acetyltransferase 16, NatA auxiliary subunit</fullName>
    </recommendedName>
</protein>
<evidence type="ECO:0000256" key="3">
    <source>
        <dbReference type="PROSITE-ProRule" id="PRU00339"/>
    </source>
</evidence>
<keyword evidence="2 3" id="KW-0802">TPR repeat</keyword>
<evidence type="ECO:0000256" key="1">
    <source>
        <dbReference type="ARBA" id="ARBA00022737"/>
    </source>
</evidence>
<dbReference type="Gene3D" id="1.25.40.1010">
    <property type="match status" value="1"/>
</dbReference>
<dbReference type="Pfam" id="PF12569">
    <property type="entry name" value="NatA_aux_su"/>
    <property type="match status" value="1"/>
</dbReference>
<evidence type="ECO:0000256" key="4">
    <source>
        <dbReference type="SAM" id="MobiDB-lite"/>
    </source>
</evidence>
<dbReference type="Gene3D" id="1.25.40.1040">
    <property type="match status" value="1"/>
</dbReference>
<dbReference type="STRING" id="1229662.W3XMZ6"/>
<dbReference type="eggNOG" id="KOG1156">
    <property type="taxonomic scope" value="Eukaryota"/>
</dbReference>
<proteinExistence type="predicted"/>